<evidence type="ECO:0000313" key="2">
    <source>
        <dbReference type="EMBL" id="RZT95121.1"/>
    </source>
</evidence>
<name>A0A4Q7VGG6_9BURK</name>
<dbReference type="AlphaFoldDB" id="A0A4Q7VGG6"/>
<sequence length="223" mass="24496">MARQPRAVFGGLPHLLSLRVQHQQTLAADDADRAAALHLLSDSMRSADVLMHAYGLDDQQVELVVTPPSAEVLSRAMQGFARRHAAAFNRRHGRRGSLWAGRFEAAALESEPWLLRAMLRVEQAPTGGWRGVSSAAHHCGLVADARISEPAVFWALGNTPFERDQRYRAALSEPLPQMWRASMDEALRGGWPLGSAAFVARLSEQIARPLSRRLPGRPRSAAS</sequence>
<dbReference type="RefSeq" id="WP_130433266.1">
    <property type="nucleotide sequence ID" value="NZ_SHKP01000007.1"/>
</dbReference>
<dbReference type="Gene3D" id="3.30.70.1290">
    <property type="entry name" value="Transposase IS200-like"/>
    <property type="match status" value="1"/>
</dbReference>
<dbReference type="GO" id="GO:0004803">
    <property type="term" value="F:transposase activity"/>
    <property type="evidence" value="ECO:0007669"/>
    <property type="project" value="InterPro"/>
</dbReference>
<dbReference type="Proteomes" id="UP000293671">
    <property type="component" value="Unassembled WGS sequence"/>
</dbReference>
<protein>
    <submittedName>
        <fullName evidence="2">Putative transposase</fullName>
    </submittedName>
</protein>
<dbReference type="OrthoDB" id="9814067at2"/>
<keyword evidence="3" id="KW-1185">Reference proteome</keyword>
<dbReference type="PANTHER" id="PTHR34322">
    <property type="entry name" value="TRANSPOSASE, Y1_TNP DOMAIN-CONTAINING"/>
    <property type="match status" value="1"/>
</dbReference>
<proteinExistence type="predicted"/>
<evidence type="ECO:0000259" key="1">
    <source>
        <dbReference type="SMART" id="SM01321"/>
    </source>
</evidence>
<dbReference type="SMART" id="SM01321">
    <property type="entry name" value="Y1_Tnp"/>
    <property type="match status" value="1"/>
</dbReference>
<organism evidence="2 3">
    <name type="scientific">Rivibacter subsaxonicus</name>
    <dbReference type="NCBI Taxonomy" id="457575"/>
    <lineage>
        <taxon>Bacteria</taxon>
        <taxon>Pseudomonadati</taxon>
        <taxon>Pseudomonadota</taxon>
        <taxon>Betaproteobacteria</taxon>
        <taxon>Burkholderiales</taxon>
        <taxon>Rivibacter</taxon>
    </lineage>
</organism>
<accession>A0A4Q7VGG6</accession>
<dbReference type="InterPro" id="IPR002686">
    <property type="entry name" value="Transposase_17"/>
</dbReference>
<dbReference type="GO" id="GO:0003677">
    <property type="term" value="F:DNA binding"/>
    <property type="evidence" value="ECO:0007669"/>
    <property type="project" value="InterPro"/>
</dbReference>
<evidence type="ECO:0000313" key="3">
    <source>
        <dbReference type="Proteomes" id="UP000293671"/>
    </source>
</evidence>
<gene>
    <name evidence="2" type="ORF">EV670_2869</name>
</gene>
<dbReference type="PANTHER" id="PTHR34322:SF2">
    <property type="entry name" value="TRANSPOSASE IS200-LIKE DOMAIN-CONTAINING PROTEIN"/>
    <property type="match status" value="1"/>
</dbReference>
<dbReference type="SUPFAM" id="SSF143422">
    <property type="entry name" value="Transposase IS200-like"/>
    <property type="match status" value="1"/>
</dbReference>
<dbReference type="InterPro" id="IPR036515">
    <property type="entry name" value="Transposase_17_sf"/>
</dbReference>
<feature type="domain" description="Transposase IS200-like" evidence="1">
    <location>
        <begin position="9"/>
        <end position="124"/>
    </location>
</feature>
<reference evidence="2 3" key="1">
    <citation type="submission" date="2019-02" db="EMBL/GenBank/DDBJ databases">
        <title>Genomic Encyclopedia of Type Strains, Phase IV (KMG-IV): sequencing the most valuable type-strain genomes for metagenomic binning, comparative biology and taxonomic classification.</title>
        <authorList>
            <person name="Goeker M."/>
        </authorList>
    </citation>
    <scope>NUCLEOTIDE SEQUENCE [LARGE SCALE GENOMIC DNA]</scope>
    <source>
        <strain evidence="2 3">DSM 19570</strain>
    </source>
</reference>
<dbReference type="EMBL" id="SHKP01000007">
    <property type="protein sequence ID" value="RZT95121.1"/>
    <property type="molecule type" value="Genomic_DNA"/>
</dbReference>
<dbReference type="GO" id="GO:0006313">
    <property type="term" value="P:DNA transposition"/>
    <property type="evidence" value="ECO:0007669"/>
    <property type="project" value="InterPro"/>
</dbReference>
<comment type="caution">
    <text evidence="2">The sequence shown here is derived from an EMBL/GenBank/DDBJ whole genome shotgun (WGS) entry which is preliminary data.</text>
</comment>